<evidence type="ECO:0000256" key="2">
    <source>
        <dbReference type="SAM" id="Phobius"/>
    </source>
</evidence>
<keyword evidence="2" id="KW-0472">Membrane</keyword>
<feature type="region of interest" description="Disordered" evidence="1">
    <location>
        <begin position="872"/>
        <end position="903"/>
    </location>
</feature>
<evidence type="ECO:0000256" key="1">
    <source>
        <dbReference type="SAM" id="MobiDB-lite"/>
    </source>
</evidence>
<comment type="caution">
    <text evidence="3">The sequence shown here is derived from an EMBL/GenBank/DDBJ whole genome shotgun (WGS) entry which is preliminary data.</text>
</comment>
<feature type="transmembrane region" description="Helical" evidence="2">
    <location>
        <begin position="252"/>
        <end position="273"/>
    </location>
</feature>
<gene>
    <name evidence="3" type="ORF">CCMP2556_LOCUS30148</name>
</gene>
<evidence type="ECO:0000313" key="4">
    <source>
        <dbReference type="Proteomes" id="UP001642484"/>
    </source>
</evidence>
<organism evidence="3 4">
    <name type="scientific">Durusdinium trenchii</name>
    <dbReference type="NCBI Taxonomy" id="1381693"/>
    <lineage>
        <taxon>Eukaryota</taxon>
        <taxon>Sar</taxon>
        <taxon>Alveolata</taxon>
        <taxon>Dinophyceae</taxon>
        <taxon>Suessiales</taxon>
        <taxon>Symbiodiniaceae</taxon>
        <taxon>Durusdinium</taxon>
    </lineage>
</organism>
<dbReference type="Proteomes" id="UP001642484">
    <property type="component" value="Unassembled WGS sequence"/>
</dbReference>
<name>A0ABP0NBY0_9DINO</name>
<proteinExistence type="predicted"/>
<dbReference type="EMBL" id="CAXAMN010021596">
    <property type="protein sequence ID" value="CAK9061302.1"/>
    <property type="molecule type" value="Genomic_DNA"/>
</dbReference>
<keyword evidence="2" id="KW-1133">Transmembrane helix</keyword>
<accession>A0ABP0NBY0</accession>
<sequence>METHKELAILKEFEERFSRLESTIHMILDCDLHERLSALEELMQQQQRATADPMREVNLDDYMQDSLQDSGHLGISLEGEELEDSPDSRVGARHTDSSVTGTKEIKKFFSQHSASSLVQKRRLSTESYSPQEYYRFEDSTWDLAVLGGTTQLGRAGTVQTMLLVFMTVLMQCVYVGIAWNNFLDPEVTDSIVQEAVGWRNSYGHSFSVYDRILGKSLVERVCDGDKSLHLSGIQVTLHDEIRKYLKPEANGFAALFTGQTLCVVALLCWYMMVAKEISQALALHRGIMAIPTGASHMKMRENPFTQVLEFRLTTASSGRKLLSFFLLLYRLIAAALLLYVGSFFLVYTVNITDLILNTVSLGIILDIDNYIFAALATTAGKSLMSHLEPLRIPPYRRYKGADLKSVMIFVVVPFVTICVSTLMLMPMSSTLSAVSNAMCGGNKGFIWTVDKRGITLLAPTAMSPNTSRVTASNFRTEQAIGAAGGFTPGPHVDFAVWVADPLAMEDLQALNLDEQLGEGNPSCTDLAAHDETMMNYLRDGFGNYSISTCSDVAPFCNSITTLPDWGLDGGRGFLSRMLCSDTCGCSDPGGEFMFVQGCPFNTGQCLSSSTYKAKLQEATCQEKSAEQLRGYAPWISWTSSLRRFGNAFNNSGELHGQSETLLLAEAMWDHGCDFHQVLDAQNISWGTCYQWSPLFDWGFKTLAFFCPMTCGCDSTTSSEQDLRCPMPQGRSCEEVVDCIYARGAYHCADDEGSSIVEGLLEHTKTDVDLFNSYAFELRQALQQCLAKLAGDPVLAEDVMILFSSPARVEFQMLVVNDLEEVTGILSSHSASHVSSTCLTFMNNKSIPVSAMGLELGLIDIYGIGPNNLDANNTTDGMSSVPSGPGAPTDERPDPPEGGSGPRP</sequence>
<evidence type="ECO:0000313" key="3">
    <source>
        <dbReference type="EMBL" id="CAK9061302.1"/>
    </source>
</evidence>
<keyword evidence="2" id="KW-0812">Transmembrane</keyword>
<feature type="transmembrane region" description="Helical" evidence="2">
    <location>
        <begin position="161"/>
        <end position="179"/>
    </location>
</feature>
<reference evidence="3 4" key="1">
    <citation type="submission" date="2024-02" db="EMBL/GenBank/DDBJ databases">
        <authorList>
            <person name="Chen Y."/>
            <person name="Shah S."/>
            <person name="Dougan E. K."/>
            <person name="Thang M."/>
            <person name="Chan C."/>
        </authorList>
    </citation>
    <scope>NUCLEOTIDE SEQUENCE [LARGE SCALE GENOMIC DNA]</scope>
</reference>
<keyword evidence="4" id="KW-1185">Reference proteome</keyword>
<feature type="transmembrane region" description="Helical" evidence="2">
    <location>
        <begin position="321"/>
        <end position="347"/>
    </location>
</feature>
<feature type="transmembrane region" description="Helical" evidence="2">
    <location>
        <begin position="405"/>
        <end position="425"/>
    </location>
</feature>
<feature type="compositionally biased region" description="Polar residues" evidence="1">
    <location>
        <begin position="872"/>
        <end position="881"/>
    </location>
</feature>
<protein>
    <submittedName>
        <fullName evidence="3">Uncharacterized protein</fullName>
    </submittedName>
</protein>